<dbReference type="Gene3D" id="3.40.50.2300">
    <property type="match status" value="1"/>
</dbReference>
<evidence type="ECO:0000259" key="5">
    <source>
        <dbReference type="Pfam" id="PF13377"/>
    </source>
</evidence>
<evidence type="ECO:0000256" key="3">
    <source>
        <dbReference type="ARBA" id="ARBA00023125"/>
    </source>
</evidence>
<dbReference type="Pfam" id="PF13377">
    <property type="entry name" value="Peripla_BP_3"/>
    <property type="match status" value="1"/>
</dbReference>
<evidence type="ECO:0000256" key="2">
    <source>
        <dbReference type="ARBA" id="ARBA00023015"/>
    </source>
</evidence>
<keyword evidence="3" id="KW-0238">DNA-binding</keyword>
<dbReference type="PANTHER" id="PTHR30146:SF148">
    <property type="entry name" value="HTH-TYPE TRANSCRIPTIONAL REPRESSOR PURR-RELATED"/>
    <property type="match status" value="1"/>
</dbReference>
<gene>
    <name evidence="6" type="ORF">GCM10025867_07810</name>
</gene>
<accession>A0ABN6XY15</accession>
<dbReference type="InterPro" id="IPR046335">
    <property type="entry name" value="LacI/GalR-like_sensor"/>
</dbReference>
<dbReference type="InterPro" id="IPR028082">
    <property type="entry name" value="Peripla_BP_I"/>
</dbReference>
<sequence>MFSRGHRRVAFLGGTEHEAATVRRLAGFFAAADAAGVPRSELTVEFGHYDISSGYELTRESVRRARPTAIVAGNDRMALGAFFALAEAGISVPDDMSVVGYDDQPDLAAELRPALSTVALPHYEMGIRAGSLLAAGTVAPSTGETLLDCPLVERASVSVPR</sequence>
<dbReference type="EMBL" id="AP027732">
    <property type="protein sequence ID" value="BDZ48540.1"/>
    <property type="molecule type" value="Genomic_DNA"/>
</dbReference>
<evidence type="ECO:0000256" key="1">
    <source>
        <dbReference type="ARBA" id="ARBA00022491"/>
    </source>
</evidence>
<organism evidence="6 7">
    <name type="scientific">Frondihabitans sucicola</name>
    <dbReference type="NCBI Taxonomy" id="1268041"/>
    <lineage>
        <taxon>Bacteria</taxon>
        <taxon>Bacillati</taxon>
        <taxon>Actinomycetota</taxon>
        <taxon>Actinomycetes</taxon>
        <taxon>Micrococcales</taxon>
        <taxon>Microbacteriaceae</taxon>
        <taxon>Frondihabitans</taxon>
    </lineage>
</organism>
<feature type="domain" description="Transcriptional regulator LacI/GalR-like sensor" evidence="5">
    <location>
        <begin position="3"/>
        <end position="157"/>
    </location>
</feature>
<proteinExistence type="predicted"/>
<reference evidence="7" key="1">
    <citation type="journal article" date="2019" name="Int. J. Syst. Evol. Microbiol.">
        <title>The Global Catalogue of Microorganisms (GCM) 10K type strain sequencing project: providing services to taxonomists for standard genome sequencing and annotation.</title>
        <authorList>
            <consortium name="The Broad Institute Genomics Platform"/>
            <consortium name="The Broad Institute Genome Sequencing Center for Infectious Disease"/>
            <person name="Wu L."/>
            <person name="Ma J."/>
        </authorList>
    </citation>
    <scope>NUCLEOTIDE SEQUENCE [LARGE SCALE GENOMIC DNA]</scope>
    <source>
        <strain evidence="7">NBRC 108728</strain>
    </source>
</reference>
<keyword evidence="4" id="KW-0804">Transcription</keyword>
<keyword evidence="7" id="KW-1185">Reference proteome</keyword>
<dbReference type="Proteomes" id="UP001321486">
    <property type="component" value="Chromosome"/>
</dbReference>
<dbReference type="SUPFAM" id="SSF53822">
    <property type="entry name" value="Periplasmic binding protein-like I"/>
    <property type="match status" value="1"/>
</dbReference>
<keyword evidence="1" id="KW-0678">Repressor</keyword>
<name>A0ABN6XY15_9MICO</name>
<dbReference type="PANTHER" id="PTHR30146">
    <property type="entry name" value="LACI-RELATED TRANSCRIPTIONAL REPRESSOR"/>
    <property type="match status" value="1"/>
</dbReference>
<keyword evidence="2" id="KW-0805">Transcription regulation</keyword>
<evidence type="ECO:0000313" key="7">
    <source>
        <dbReference type="Proteomes" id="UP001321486"/>
    </source>
</evidence>
<evidence type="ECO:0000256" key="4">
    <source>
        <dbReference type="ARBA" id="ARBA00023163"/>
    </source>
</evidence>
<evidence type="ECO:0000313" key="6">
    <source>
        <dbReference type="EMBL" id="BDZ48540.1"/>
    </source>
</evidence>
<protein>
    <recommendedName>
        <fullName evidence="5">Transcriptional regulator LacI/GalR-like sensor domain-containing protein</fullName>
    </recommendedName>
</protein>